<feature type="compositionally biased region" description="Polar residues" evidence="1">
    <location>
        <begin position="213"/>
        <end position="230"/>
    </location>
</feature>
<reference evidence="4" key="1">
    <citation type="submission" date="2014-04" db="EMBL/GenBank/DDBJ databases">
        <title>Evolutionary Origins and Diversification of the Mycorrhizal Mutualists.</title>
        <authorList>
            <consortium name="DOE Joint Genome Institute"/>
            <consortium name="Mycorrhizal Genomics Consortium"/>
            <person name="Kohler A."/>
            <person name="Kuo A."/>
            <person name="Nagy L.G."/>
            <person name="Floudas D."/>
            <person name="Copeland A."/>
            <person name="Barry K.W."/>
            <person name="Cichocki N."/>
            <person name="Veneault-Fourrey C."/>
            <person name="LaButti K."/>
            <person name="Lindquist E.A."/>
            <person name="Lipzen A."/>
            <person name="Lundell T."/>
            <person name="Morin E."/>
            <person name="Murat C."/>
            <person name="Riley R."/>
            <person name="Ohm R."/>
            <person name="Sun H."/>
            <person name="Tunlid A."/>
            <person name="Henrissat B."/>
            <person name="Grigoriev I.V."/>
            <person name="Hibbett D.S."/>
            <person name="Martin F."/>
        </authorList>
    </citation>
    <scope>NUCLEOTIDE SEQUENCE [LARGE SCALE GENOMIC DNA]</scope>
    <source>
        <strain evidence="4">FD-334 SS-4</strain>
    </source>
</reference>
<dbReference type="Pfam" id="PF20149">
    <property type="entry name" value="DUF6532"/>
    <property type="match status" value="1"/>
</dbReference>
<dbReference type="AlphaFoldDB" id="A0A0D2N190"/>
<feature type="compositionally biased region" description="Polar residues" evidence="1">
    <location>
        <begin position="285"/>
        <end position="294"/>
    </location>
</feature>
<keyword evidence="4" id="KW-1185">Reference proteome</keyword>
<gene>
    <name evidence="3" type="ORF">HYPSUDRAFT_60150</name>
</gene>
<feature type="region of interest" description="Disordered" evidence="1">
    <location>
        <begin position="136"/>
        <end position="184"/>
    </location>
</feature>
<dbReference type="OMA" id="ISHMITQ"/>
<protein>
    <recommendedName>
        <fullName evidence="2">DUF6532 domain-containing protein</fullName>
    </recommendedName>
</protein>
<evidence type="ECO:0000259" key="2">
    <source>
        <dbReference type="Pfam" id="PF20149"/>
    </source>
</evidence>
<feature type="compositionally biased region" description="Pro residues" evidence="1">
    <location>
        <begin position="231"/>
        <end position="244"/>
    </location>
</feature>
<feature type="compositionally biased region" description="Acidic residues" evidence="1">
    <location>
        <begin position="379"/>
        <end position="393"/>
    </location>
</feature>
<dbReference type="InterPro" id="IPR045341">
    <property type="entry name" value="DUF6532"/>
</dbReference>
<feature type="compositionally biased region" description="Acidic residues" evidence="1">
    <location>
        <begin position="401"/>
        <end position="414"/>
    </location>
</feature>
<feature type="region of interest" description="Disordered" evidence="1">
    <location>
        <begin position="213"/>
        <end position="595"/>
    </location>
</feature>
<feature type="compositionally biased region" description="Low complexity" evidence="1">
    <location>
        <begin position="493"/>
        <end position="502"/>
    </location>
</feature>
<dbReference type="Proteomes" id="UP000054270">
    <property type="component" value="Unassembled WGS sequence"/>
</dbReference>
<organism evidence="3 4">
    <name type="scientific">Hypholoma sublateritium (strain FD-334 SS-4)</name>
    <dbReference type="NCBI Taxonomy" id="945553"/>
    <lineage>
        <taxon>Eukaryota</taxon>
        <taxon>Fungi</taxon>
        <taxon>Dikarya</taxon>
        <taxon>Basidiomycota</taxon>
        <taxon>Agaricomycotina</taxon>
        <taxon>Agaricomycetes</taxon>
        <taxon>Agaricomycetidae</taxon>
        <taxon>Agaricales</taxon>
        <taxon>Agaricineae</taxon>
        <taxon>Strophariaceae</taxon>
        <taxon>Hypholoma</taxon>
    </lineage>
</organism>
<feature type="compositionally biased region" description="Low complexity" evidence="1">
    <location>
        <begin position="266"/>
        <end position="278"/>
    </location>
</feature>
<accession>A0A0D2N190</accession>
<feature type="compositionally biased region" description="Acidic residues" evidence="1">
    <location>
        <begin position="560"/>
        <end position="574"/>
    </location>
</feature>
<name>A0A0D2N190_HYPSF</name>
<feature type="compositionally biased region" description="Polar residues" evidence="1">
    <location>
        <begin position="312"/>
        <end position="326"/>
    </location>
</feature>
<evidence type="ECO:0000313" key="3">
    <source>
        <dbReference type="EMBL" id="KJA12964.1"/>
    </source>
</evidence>
<feature type="compositionally biased region" description="Acidic residues" evidence="1">
    <location>
        <begin position="468"/>
        <end position="479"/>
    </location>
</feature>
<dbReference type="STRING" id="945553.A0A0D2N190"/>
<feature type="domain" description="DUF6532" evidence="2">
    <location>
        <begin position="617"/>
        <end position="835"/>
    </location>
</feature>
<dbReference type="EMBL" id="KN817821">
    <property type="protein sequence ID" value="KJA12964.1"/>
    <property type="molecule type" value="Genomic_DNA"/>
</dbReference>
<evidence type="ECO:0000256" key="1">
    <source>
        <dbReference type="SAM" id="MobiDB-lite"/>
    </source>
</evidence>
<proteinExistence type="predicted"/>
<feature type="compositionally biased region" description="Low complexity" evidence="1">
    <location>
        <begin position="295"/>
        <end position="305"/>
    </location>
</feature>
<evidence type="ECO:0000313" key="4">
    <source>
        <dbReference type="Proteomes" id="UP000054270"/>
    </source>
</evidence>
<sequence>MSKVKLNLKLVASNLSEADTRDEEFKLIRVPSHISSTEEALLLFEKIRDNERQWRKIIAHLDSKMKEVLLQKQLADEELFEAEMEIGRLFNIMGKCGLEIPASKAWKPNISEPLGGTQVMEPSTLMAPSTAMLPGIANHRAGIPGVPPAQNANPKDAGPSVDSARPQRVNRNQGGHIGQLKQAVSIISNPVQQLKKRGRDQNAALDGLQANAQNGEHRNGSQQPNESSIPPDQPLRAPPIPSLQPLPFLRQPGQEDSHMMGLNNRLQPELPLSLPQQPGHLLEPTQLNTPPNDTLQPELLPGEPLQEPRPQDQTTPVNTTPRNNLPPQKPEDNDFYYQPSQGQGGPQHIAYPNGYPTQEDQDEGYRQHPKGARVNREAEDGDDEEEEEEEEEDQRNKDQEGDGDDEEEEEDSDDEGHGRKYRDEDEFNIAYGDPRFYPGGELDVASEVLQNDHEEPPNPVEPLFFQNQDDENSPDEDEQLALAALHATPDSPAAQDADAQQAVSTGEAEVAINKKGRDVNDVLGQHHSRNCPNKPPRTSRLAASAAHQKSGGIQQTATSEQEDDTIPDAEESPDTDPKEKKRAPRNSKGGPKKNPELTLSFYPGLWRQVLERSILSFHRFIGVVSFFPIWAEHREEISHMITQEIQYALDQKHLLSDQYDNGRAMQRAVYLTKSTFRGKLKTKALSILIHDSSYLNLKAAKSETEYDSEDTDSIPGGQLEYYEMIKRKATKFFDSGDWHKGGRDSSGRTNNYAHPVIPKIIHALFYDKKDSKSLAKHFPGDFRESVPVQCLVIALIYMYHYLRPYILDGYEDEPIDFTQQTYLPVFEDISTGLTDIMDDDYHRGKLEDNLVKWAQSGMCKLNATKNGRESRASKVTITLD</sequence>
<dbReference type="OrthoDB" id="3054756at2759"/>